<proteinExistence type="predicted"/>
<protein>
    <submittedName>
        <fullName evidence="2">Molybdopterin synthase catalytic subunit MoaE</fullName>
        <ecNumber evidence="2">2.8.1.12</ecNumber>
    </submittedName>
</protein>
<keyword evidence="2" id="KW-0808">Transferase</keyword>
<evidence type="ECO:0000313" key="2">
    <source>
        <dbReference type="EMBL" id="CAA9419240.1"/>
    </source>
</evidence>
<feature type="compositionally biased region" description="Basic residues" evidence="1">
    <location>
        <begin position="130"/>
        <end position="151"/>
    </location>
</feature>
<feature type="compositionally biased region" description="Basic residues" evidence="1">
    <location>
        <begin position="39"/>
        <end position="51"/>
    </location>
</feature>
<feature type="compositionally biased region" description="Basic residues" evidence="1">
    <location>
        <begin position="106"/>
        <end position="122"/>
    </location>
</feature>
<dbReference type="EC" id="2.8.1.12" evidence="2"/>
<dbReference type="EMBL" id="CADCUQ010000625">
    <property type="protein sequence ID" value="CAA9419240.1"/>
    <property type="molecule type" value="Genomic_DNA"/>
</dbReference>
<feature type="non-terminal residue" evidence="2">
    <location>
        <position position="151"/>
    </location>
</feature>
<dbReference type="AlphaFoldDB" id="A0A6J4PTC0"/>
<feature type="compositionally biased region" description="Basic residues" evidence="1">
    <location>
        <begin position="1"/>
        <end position="25"/>
    </location>
</feature>
<feature type="region of interest" description="Disordered" evidence="1">
    <location>
        <begin position="1"/>
        <end position="151"/>
    </location>
</feature>
<feature type="compositionally biased region" description="Basic and acidic residues" evidence="1">
    <location>
        <begin position="26"/>
        <end position="38"/>
    </location>
</feature>
<feature type="compositionally biased region" description="Basic and acidic residues" evidence="1">
    <location>
        <begin position="55"/>
        <end position="64"/>
    </location>
</feature>
<dbReference type="GO" id="GO:0030366">
    <property type="term" value="F:molybdopterin synthase activity"/>
    <property type="evidence" value="ECO:0007669"/>
    <property type="project" value="UniProtKB-EC"/>
</dbReference>
<reference evidence="2" key="1">
    <citation type="submission" date="2020-02" db="EMBL/GenBank/DDBJ databases">
        <authorList>
            <person name="Meier V. D."/>
        </authorList>
    </citation>
    <scope>NUCLEOTIDE SEQUENCE</scope>
    <source>
        <strain evidence="2">AVDCRST_MAG64</strain>
    </source>
</reference>
<feature type="non-terminal residue" evidence="2">
    <location>
        <position position="1"/>
    </location>
</feature>
<sequence>APGPRRVARRPARRQRRARVRRHPGGGRDRRLPGDHARRDARRRPPPRRAGLRGVRGDGAEGDARPGGPGPRPLARRPAGDPAPHRAGGARRAFGGHRRLDPAPGRRVRGVPLAHRRAKGRGARLEARGLGRRHRHVGPPRPRHARHVEAL</sequence>
<evidence type="ECO:0000256" key="1">
    <source>
        <dbReference type="SAM" id="MobiDB-lite"/>
    </source>
</evidence>
<accession>A0A6J4PTC0</accession>
<organism evidence="2">
    <name type="scientific">uncultured Phycisphaerae bacterium</name>
    <dbReference type="NCBI Taxonomy" id="904963"/>
    <lineage>
        <taxon>Bacteria</taxon>
        <taxon>Pseudomonadati</taxon>
        <taxon>Planctomycetota</taxon>
        <taxon>Phycisphaerae</taxon>
        <taxon>environmental samples</taxon>
    </lineage>
</organism>
<feature type="compositionally biased region" description="Low complexity" evidence="1">
    <location>
        <begin position="76"/>
        <end position="93"/>
    </location>
</feature>
<gene>
    <name evidence="2" type="ORF">AVDCRST_MAG64-2760</name>
</gene>
<name>A0A6J4PTC0_9BACT</name>